<dbReference type="OrthoDB" id="10005154at2759"/>
<dbReference type="Pfam" id="PF17517">
    <property type="entry name" value="IgGFc_binding"/>
    <property type="match status" value="1"/>
</dbReference>
<proteinExistence type="predicted"/>
<reference evidence="2 3" key="1">
    <citation type="journal article" date="2017" name="Nat. Ecol. Evol.">
        <title>Scallop genome provides insights into evolution of bilaterian karyotype and development.</title>
        <authorList>
            <person name="Wang S."/>
            <person name="Zhang J."/>
            <person name="Jiao W."/>
            <person name="Li J."/>
            <person name="Xun X."/>
            <person name="Sun Y."/>
            <person name="Guo X."/>
            <person name="Huan P."/>
            <person name="Dong B."/>
            <person name="Zhang L."/>
            <person name="Hu X."/>
            <person name="Sun X."/>
            <person name="Wang J."/>
            <person name="Zhao C."/>
            <person name="Wang Y."/>
            <person name="Wang D."/>
            <person name="Huang X."/>
            <person name="Wang R."/>
            <person name="Lv J."/>
            <person name="Li Y."/>
            <person name="Zhang Z."/>
            <person name="Liu B."/>
            <person name="Lu W."/>
            <person name="Hui Y."/>
            <person name="Liang J."/>
            <person name="Zhou Z."/>
            <person name="Hou R."/>
            <person name="Li X."/>
            <person name="Liu Y."/>
            <person name="Li H."/>
            <person name="Ning X."/>
            <person name="Lin Y."/>
            <person name="Zhao L."/>
            <person name="Xing Q."/>
            <person name="Dou J."/>
            <person name="Li Y."/>
            <person name="Mao J."/>
            <person name="Guo H."/>
            <person name="Dou H."/>
            <person name="Li T."/>
            <person name="Mu C."/>
            <person name="Jiang W."/>
            <person name="Fu Q."/>
            <person name="Fu X."/>
            <person name="Miao Y."/>
            <person name="Liu J."/>
            <person name="Yu Q."/>
            <person name="Li R."/>
            <person name="Liao H."/>
            <person name="Li X."/>
            <person name="Kong Y."/>
            <person name="Jiang Z."/>
            <person name="Chourrout D."/>
            <person name="Li R."/>
            <person name="Bao Z."/>
        </authorList>
    </citation>
    <scope>NUCLEOTIDE SEQUENCE [LARGE SCALE GENOMIC DNA]</scope>
    <source>
        <strain evidence="2 3">PY_sf001</strain>
    </source>
</reference>
<dbReference type="PANTHER" id="PTHR46534">
    <property type="entry name" value="IGGFC_BINDING DOMAIN-CONTAINING PROTEIN"/>
    <property type="match status" value="1"/>
</dbReference>
<comment type="caution">
    <text evidence="2">The sequence shown here is derived from an EMBL/GenBank/DDBJ whole genome shotgun (WGS) entry which is preliminary data.</text>
</comment>
<dbReference type="EMBL" id="NEDP02000107">
    <property type="protein sequence ID" value="OWF56701.1"/>
    <property type="molecule type" value="Genomic_DNA"/>
</dbReference>
<evidence type="ECO:0000313" key="2">
    <source>
        <dbReference type="EMBL" id="OWF56701.1"/>
    </source>
</evidence>
<sequence>MATRPASSTSAYENAHLQWSLDLHLLLQDTSMTKMKLSLGSVFDNQGQEFIVAFMENTDDMQNLELFVATIVDRLVNVTVSTPKYSGNAYLNQHFQISRGNTTMVSIDVELRMKGTSLSPKGILIQATDEVIVYGVNRQHNTNDAFLGLPVDVLGNEYYAVSYLPTVKLRTPPQYAQLMVVATVDGTQVEITFPDSNDFDHVSFDGKDYYGGQTLTVTLNRCVALQLQTEGYYDLTGAYLKSDKPVAFFSGNVRAVVGAAGSSDHLVEQLISTDRWGKRFVIVPIPERAVGDFFKVIGNTDATEVDFTCISSTSMITSDKILLAKAGSYQLVEMNPKSYCYIVANNSIFIGYFVKSQYNRDNHDPALILIPPIEQYAAEYVFATPKKTVGSYENFFLFVVKDKDKAGLRLDEEPFPSTIDYVSIPNSSLVAGYMVVEDGFHKFNHISPISVFGGIMYGRYTYETYGLPVGLRMAKINKNTSTQHCDALNQPSSSSHDLYLQHHV</sequence>
<name>A0A210R756_MIZYE</name>
<feature type="domain" description="IgGFc-binding protein N-terminal" evidence="1">
    <location>
        <begin position="144"/>
        <end position="458"/>
    </location>
</feature>
<evidence type="ECO:0000259" key="1">
    <source>
        <dbReference type="Pfam" id="PF17517"/>
    </source>
</evidence>
<accession>A0A210R756</accession>
<keyword evidence="3" id="KW-1185">Reference proteome</keyword>
<dbReference type="AlphaFoldDB" id="A0A210R756"/>
<evidence type="ECO:0000313" key="3">
    <source>
        <dbReference type="Proteomes" id="UP000242188"/>
    </source>
</evidence>
<dbReference type="Proteomes" id="UP000242188">
    <property type="component" value="Unassembled WGS sequence"/>
</dbReference>
<protein>
    <submittedName>
        <fullName evidence="2">IgGFc-binding protein</fullName>
    </submittedName>
</protein>
<dbReference type="PANTHER" id="PTHR46534:SF2">
    <property type="entry name" value="VWFD DOMAIN-CONTAINING PROTEIN"/>
    <property type="match status" value="1"/>
</dbReference>
<organism evidence="2 3">
    <name type="scientific">Mizuhopecten yessoensis</name>
    <name type="common">Japanese scallop</name>
    <name type="synonym">Patinopecten yessoensis</name>
    <dbReference type="NCBI Taxonomy" id="6573"/>
    <lineage>
        <taxon>Eukaryota</taxon>
        <taxon>Metazoa</taxon>
        <taxon>Spiralia</taxon>
        <taxon>Lophotrochozoa</taxon>
        <taxon>Mollusca</taxon>
        <taxon>Bivalvia</taxon>
        <taxon>Autobranchia</taxon>
        <taxon>Pteriomorphia</taxon>
        <taxon>Pectinida</taxon>
        <taxon>Pectinoidea</taxon>
        <taxon>Pectinidae</taxon>
        <taxon>Mizuhopecten</taxon>
    </lineage>
</organism>
<gene>
    <name evidence="2" type="ORF">KP79_PYT20160</name>
</gene>
<dbReference type="InterPro" id="IPR035234">
    <property type="entry name" value="IgGFc-bd_N"/>
</dbReference>